<organism evidence="1">
    <name type="scientific">Magallana gigas</name>
    <name type="common">Pacific oyster</name>
    <name type="synonym">Crassostrea gigas</name>
    <dbReference type="NCBI Taxonomy" id="29159"/>
    <lineage>
        <taxon>Eukaryota</taxon>
        <taxon>Metazoa</taxon>
        <taxon>Spiralia</taxon>
        <taxon>Lophotrochozoa</taxon>
        <taxon>Mollusca</taxon>
        <taxon>Bivalvia</taxon>
        <taxon>Autobranchia</taxon>
        <taxon>Pteriomorphia</taxon>
        <taxon>Ostreida</taxon>
        <taxon>Ostreoidea</taxon>
        <taxon>Ostreidae</taxon>
        <taxon>Magallana</taxon>
    </lineage>
</organism>
<evidence type="ECO:0000313" key="1">
    <source>
        <dbReference type="EMBL" id="EKC21386.1"/>
    </source>
</evidence>
<sequence>MKETANEAYSNLQEKNEKAAQKHTAITTAEELFKCSFLTASHATNDVVAENPENFTIPRG</sequence>
<accession>K1QIA7</accession>
<protein>
    <submittedName>
        <fullName evidence="1">Uncharacterized protein</fullName>
    </submittedName>
</protein>
<dbReference type="AlphaFoldDB" id="K1QIA7"/>
<dbReference type="EMBL" id="JH815705">
    <property type="protein sequence ID" value="EKC21386.1"/>
    <property type="molecule type" value="Genomic_DNA"/>
</dbReference>
<gene>
    <name evidence="1" type="ORF">CGI_10003985</name>
</gene>
<dbReference type="HOGENOM" id="CLU_2943978_0_0_1"/>
<reference evidence="1" key="1">
    <citation type="journal article" date="2012" name="Nature">
        <title>The oyster genome reveals stress adaptation and complexity of shell formation.</title>
        <authorList>
            <person name="Zhang G."/>
            <person name="Fang X."/>
            <person name="Guo X."/>
            <person name="Li L."/>
            <person name="Luo R."/>
            <person name="Xu F."/>
            <person name="Yang P."/>
            <person name="Zhang L."/>
            <person name="Wang X."/>
            <person name="Qi H."/>
            <person name="Xiong Z."/>
            <person name="Que H."/>
            <person name="Xie Y."/>
            <person name="Holland P.W."/>
            <person name="Paps J."/>
            <person name="Zhu Y."/>
            <person name="Wu F."/>
            <person name="Chen Y."/>
            <person name="Wang J."/>
            <person name="Peng C."/>
            <person name="Meng J."/>
            <person name="Yang L."/>
            <person name="Liu J."/>
            <person name="Wen B."/>
            <person name="Zhang N."/>
            <person name="Huang Z."/>
            <person name="Zhu Q."/>
            <person name="Feng Y."/>
            <person name="Mount A."/>
            <person name="Hedgecock D."/>
            <person name="Xu Z."/>
            <person name="Liu Y."/>
            <person name="Domazet-Loso T."/>
            <person name="Du Y."/>
            <person name="Sun X."/>
            <person name="Zhang S."/>
            <person name="Liu B."/>
            <person name="Cheng P."/>
            <person name="Jiang X."/>
            <person name="Li J."/>
            <person name="Fan D."/>
            <person name="Wang W."/>
            <person name="Fu W."/>
            <person name="Wang T."/>
            <person name="Wang B."/>
            <person name="Zhang J."/>
            <person name="Peng Z."/>
            <person name="Li Y."/>
            <person name="Li N."/>
            <person name="Wang J."/>
            <person name="Chen M."/>
            <person name="He Y."/>
            <person name="Tan F."/>
            <person name="Song X."/>
            <person name="Zheng Q."/>
            <person name="Huang R."/>
            <person name="Yang H."/>
            <person name="Du X."/>
            <person name="Chen L."/>
            <person name="Yang M."/>
            <person name="Gaffney P.M."/>
            <person name="Wang S."/>
            <person name="Luo L."/>
            <person name="She Z."/>
            <person name="Ming Y."/>
            <person name="Huang W."/>
            <person name="Zhang S."/>
            <person name="Huang B."/>
            <person name="Zhang Y."/>
            <person name="Qu T."/>
            <person name="Ni P."/>
            <person name="Miao G."/>
            <person name="Wang J."/>
            <person name="Wang Q."/>
            <person name="Steinberg C.E."/>
            <person name="Wang H."/>
            <person name="Li N."/>
            <person name="Qian L."/>
            <person name="Zhang G."/>
            <person name="Li Y."/>
            <person name="Yang H."/>
            <person name="Liu X."/>
            <person name="Wang J."/>
            <person name="Yin Y."/>
            <person name="Wang J."/>
        </authorList>
    </citation>
    <scope>NUCLEOTIDE SEQUENCE [LARGE SCALE GENOMIC DNA]</scope>
    <source>
        <strain evidence="1">05x7-T-G4-1.051#20</strain>
    </source>
</reference>
<name>K1QIA7_MAGGI</name>
<dbReference type="InParanoid" id="K1QIA7"/>
<proteinExistence type="predicted"/>